<evidence type="ECO:0000256" key="3">
    <source>
        <dbReference type="SAM" id="MobiDB-lite"/>
    </source>
</evidence>
<dbReference type="AlphaFoldDB" id="A0A8T2T2D6"/>
<proteinExistence type="inferred from homology"/>
<dbReference type="Proteomes" id="UP000825935">
    <property type="component" value="Chromosome 15"/>
</dbReference>
<dbReference type="EMBL" id="CM035420">
    <property type="protein sequence ID" value="KAH7404635.1"/>
    <property type="molecule type" value="Genomic_DNA"/>
</dbReference>
<keyword evidence="5" id="KW-1185">Reference proteome</keyword>
<evidence type="ECO:0000313" key="4">
    <source>
        <dbReference type="EMBL" id="KAH7404635.1"/>
    </source>
</evidence>
<feature type="compositionally biased region" description="Polar residues" evidence="3">
    <location>
        <begin position="454"/>
        <end position="465"/>
    </location>
</feature>
<feature type="compositionally biased region" description="Polar residues" evidence="3">
    <location>
        <begin position="1"/>
        <end position="11"/>
    </location>
</feature>
<feature type="compositionally biased region" description="Basic and acidic residues" evidence="3">
    <location>
        <begin position="53"/>
        <end position="69"/>
    </location>
</feature>
<organism evidence="4 5">
    <name type="scientific">Ceratopteris richardii</name>
    <name type="common">Triangle waterfern</name>
    <dbReference type="NCBI Taxonomy" id="49495"/>
    <lineage>
        <taxon>Eukaryota</taxon>
        <taxon>Viridiplantae</taxon>
        <taxon>Streptophyta</taxon>
        <taxon>Embryophyta</taxon>
        <taxon>Tracheophyta</taxon>
        <taxon>Polypodiopsida</taxon>
        <taxon>Polypodiidae</taxon>
        <taxon>Polypodiales</taxon>
        <taxon>Pteridineae</taxon>
        <taxon>Pteridaceae</taxon>
        <taxon>Parkerioideae</taxon>
        <taxon>Ceratopteris</taxon>
    </lineage>
</organism>
<evidence type="ECO:0000256" key="2">
    <source>
        <dbReference type="ARBA" id="ARBA00024341"/>
    </source>
</evidence>
<dbReference type="OrthoDB" id="694295at2759"/>
<dbReference type="InterPro" id="IPR000048">
    <property type="entry name" value="IQ_motif_EF-hand-BS"/>
</dbReference>
<evidence type="ECO:0000256" key="1">
    <source>
        <dbReference type="ARBA" id="ARBA00022860"/>
    </source>
</evidence>
<accession>A0A8T2T2D6</accession>
<sequence>MKEASRSNFSGQRGLDKSMPPVLSQGHYQREEYFHSRLGPTMFDSSIELEESEQPRKSAGKRSDDMNLNKRTKEMKQVQKNTNFNNSNIGSTIDNKHNDHNNSNAIVRSMNKLQIKSNNATTNNRSKKSQIQNTKIQSTHVVNNNTRLGMNSSVNHLGRQKGNIRAQEEHDSRHAMAVAAASAAAAEAAAMAAQAAAEVMRLTGYSSTPRSQYLTPPAFIEDFSLDDFLVASSQAQKAATLIQAAYRGHLARQALRALKGLVKLQAVVRGHLVRRQARISLRCMQALVRLQARVRARQVKAALLIAQGQVPPPIPLHRDSQHVTSVGIPKLNVLLQNQQHSQEYKPPSLHHHVSPALHRDPAASHSLSHSPPISKMSPMHLHMSLFEEQIADLHSQQHSRPLDISFSRAESFISSEDSRNWDGSVLSKEEIEMKALRKQQAATMRQKALAYAENQRTPTNRSVGTPPSRRMSSDHMQQQRGVNRASFNDTEPEKLHRDWSWLEGWMAAHAGAASPHVWESNAAALWESIDEQRDRVGGMTSGIWAEEDDEAADHHGDSDVGHTRVLYRSRCYSDEEDGDEEKEDDSEAGAAAEDESGYGDKEGSIVRREKAQNSLGYLYHSSTASDDDPAVKIIEVDRAAASLAPVSSLPQFSSFSSSSSTPMLIASVDGNTRTGLEPTIQMQQLHRSSPWR</sequence>
<dbReference type="CDD" id="cd23767">
    <property type="entry name" value="IQCD"/>
    <property type="match status" value="1"/>
</dbReference>
<comment type="caution">
    <text evidence="4">The sequence shown here is derived from an EMBL/GenBank/DDBJ whole genome shotgun (WGS) entry which is preliminary data.</text>
</comment>
<keyword evidence="1" id="KW-0112">Calmodulin-binding</keyword>
<feature type="region of interest" description="Disordered" evidence="3">
    <location>
        <begin position="571"/>
        <end position="605"/>
    </location>
</feature>
<feature type="region of interest" description="Disordered" evidence="3">
    <location>
        <begin position="454"/>
        <end position="483"/>
    </location>
</feature>
<dbReference type="Gene3D" id="1.20.5.190">
    <property type="match status" value="1"/>
</dbReference>
<feature type="region of interest" description="Disordered" evidence="3">
    <location>
        <begin position="669"/>
        <end position="692"/>
    </location>
</feature>
<feature type="region of interest" description="Disordered" evidence="3">
    <location>
        <begin position="49"/>
        <end position="69"/>
    </location>
</feature>
<gene>
    <name evidence="4" type="ORF">KP509_15G035700</name>
</gene>
<feature type="region of interest" description="Disordered" evidence="3">
    <location>
        <begin position="1"/>
        <end position="35"/>
    </location>
</feature>
<feature type="compositionally biased region" description="Polar residues" evidence="3">
    <location>
        <begin position="474"/>
        <end position="483"/>
    </location>
</feature>
<feature type="compositionally biased region" description="Acidic residues" evidence="3">
    <location>
        <begin position="574"/>
        <end position="597"/>
    </location>
</feature>
<protein>
    <recommendedName>
        <fullName evidence="6">DUF4005 domain-containing protein</fullName>
    </recommendedName>
</protein>
<dbReference type="PANTHER" id="PTHR32295">
    <property type="entry name" value="IQ-DOMAIN 5-RELATED"/>
    <property type="match status" value="1"/>
</dbReference>
<dbReference type="PROSITE" id="PS50096">
    <property type="entry name" value="IQ"/>
    <property type="match status" value="2"/>
</dbReference>
<evidence type="ECO:0000313" key="5">
    <source>
        <dbReference type="Proteomes" id="UP000825935"/>
    </source>
</evidence>
<dbReference type="PANTHER" id="PTHR32295:SF108">
    <property type="entry name" value="PROTEIN IQ-DOMAIN 20"/>
    <property type="match status" value="1"/>
</dbReference>
<reference evidence="4" key="1">
    <citation type="submission" date="2021-08" db="EMBL/GenBank/DDBJ databases">
        <title>WGS assembly of Ceratopteris richardii.</title>
        <authorList>
            <person name="Marchant D.B."/>
            <person name="Chen G."/>
            <person name="Jenkins J."/>
            <person name="Shu S."/>
            <person name="Leebens-Mack J."/>
            <person name="Grimwood J."/>
            <person name="Schmutz J."/>
            <person name="Soltis P."/>
            <person name="Soltis D."/>
            <person name="Chen Z.-H."/>
        </authorList>
    </citation>
    <scope>NUCLEOTIDE SEQUENCE</scope>
    <source>
        <strain evidence="4">Whitten #5841</strain>
        <tissue evidence="4">Leaf</tissue>
    </source>
</reference>
<feature type="compositionally biased region" description="Polar residues" evidence="3">
    <location>
        <begin position="83"/>
        <end position="93"/>
    </location>
</feature>
<comment type="similarity">
    <text evidence="2">Belongs to the IQD family.</text>
</comment>
<dbReference type="SMART" id="SM00015">
    <property type="entry name" value="IQ"/>
    <property type="match status" value="2"/>
</dbReference>
<feature type="region of interest" description="Disordered" evidence="3">
    <location>
        <begin position="83"/>
        <end position="103"/>
    </location>
</feature>
<name>A0A8T2T2D6_CERRI</name>
<dbReference type="Pfam" id="PF00612">
    <property type="entry name" value="IQ"/>
    <property type="match status" value="2"/>
</dbReference>
<dbReference type="GO" id="GO:0005516">
    <property type="term" value="F:calmodulin binding"/>
    <property type="evidence" value="ECO:0007669"/>
    <property type="project" value="UniProtKB-KW"/>
</dbReference>
<evidence type="ECO:0008006" key="6">
    <source>
        <dbReference type="Google" id="ProtNLM"/>
    </source>
</evidence>